<evidence type="ECO:0000313" key="1">
    <source>
        <dbReference type="EMBL" id="MEQ2297716.1"/>
    </source>
</evidence>
<organism evidence="1 2">
    <name type="scientific">Ameca splendens</name>
    <dbReference type="NCBI Taxonomy" id="208324"/>
    <lineage>
        <taxon>Eukaryota</taxon>
        <taxon>Metazoa</taxon>
        <taxon>Chordata</taxon>
        <taxon>Craniata</taxon>
        <taxon>Vertebrata</taxon>
        <taxon>Euteleostomi</taxon>
        <taxon>Actinopterygii</taxon>
        <taxon>Neopterygii</taxon>
        <taxon>Teleostei</taxon>
        <taxon>Neoteleostei</taxon>
        <taxon>Acanthomorphata</taxon>
        <taxon>Ovalentaria</taxon>
        <taxon>Atherinomorphae</taxon>
        <taxon>Cyprinodontiformes</taxon>
        <taxon>Goodeidae</taxon>
        <taxon>Ameca</taxon>
    </lineage>
</organism>
<sequence>MCFYCLETSPSREFCVLSAVAGAARSAPLRLDWIIPLEVRTAAEQIAPHAAPRSVLKRNTARLISAIPAESYSSFFLRRLHEKLKNSETNNRACRESGRRRDSAPALLTGGLIGAAAYLSLGCAHFQHSSTSEPFSAAGGVAYLDTLPWNLRRTELQTSFVK</sequence>
<name>A0ABV0YV79_9TELE</name>
<proteinExistence type="predicted"/>
<reference evidence="1 2" key="1">
    <citation type="submission" date="2021-06" db="EMBL/GenBank/DDBJ databases">
        <authorList>
            <person name="Palmer J.M."/>
        </authorList>
    </citation>
    <scope>NUCLEOTIDE SEQUENCE [LARGE SCALE GENOMIC DNA]</scope>
    <source>
        <strain evidence="1 2">AS_MEX2019</strain>
        <tissue evidence="1">Muscle</tissue>
    </source>
</reference>
<accession>A0ABV0YV79</accession>
<dbReference type="Proteomes" id="UP001469553">
    <property type="component" value="Unassembled WGS sequence"/>
</dbReference>
<gene>
    <name evidence="1" type="ORF">AMECASPLE_037516</name>
</gene>
<evidence type="ECO:0000313" key="2">
    <source>
        <dbReference type="Proteomes" id="UP001469553"/>
    </source>
</evidence>
<protein>
    <submittedName>
        <fullName evidence="1">Uncharacterized protein</fullName>
    </submittedName>
</protein>
<keyword evidence="2" id="KW-1185">Reference proteome</keyword>
<dbReference type="EMBL" id="JAHRIP010044004">
    <property type="protein sequence ID" value="MEQ2297716.1"/>
    <property type="molecule type" value="Genomic_DNA"/>
</dbReference>
<comment type="caution">
    <text evidence="1">The sequence shown here is derived from an EMBL/GenBank/DDBJ whole genome shotgun (WGS) entry which is preliminary data.</text>
</comment>